<dbReference type="EMBL" id="JAGGLG010000024">
    <property type="protein sequence ID" value="MBP2019206.1"/>
    <property type="molecule type" value="Genomic_DNA"/>
</dbReference>
<dbReference type="Proteomes" id="UP001519289">
    <property type="component" value="Unassembled WGS sequence"/>
</dbReference>
<protein>
    <recommendedName>
        <fullName evidence="4">Integral membrane protein</fullName>
    </recommendedName>
</protein>
<comment type="caution">
    <text evidence="2">The sequence shown here is derived from an EMBL/GenBank/DDBJ whole genome shotgun (WGS) entry which is preliminary data.</text>
</comment>
<proteinExistence type="predicted"/>
<keyword evidence="3" id="KW-1185">Reference proteome</keyword>
<evidence type="ECO:0000256" key="1">
    <source>
        <dbReference type="SAM" id="Phobius"/>
    </source>
</evidence>
<sequence>MRLLERAFAVWRRYWWSLVLAHVAVDVGPVVLAAAMGRALGLFPGGIQDPLRTVLFEQYDRAQLAWMAILTSPAGLLTLLTLMLLYLLAHAGLIGVLRALVRGGRRPTAADFLRGVRQEWARLLKVRLLSLLPLGVAALAAALATVLAGVVLASWLVPLVPAAIMLVGEGAVLYAYPILVAEEDATATEAVQDSVAVLLERWKEAVGAAVVFELITGMGPLGGRLLARVEGPLGVLLGALPVVLCGSLAMVYLVVRFIENVHRGLFERDGEFAIDHADAGWRTRGA</sequence>
<feature type="transmembrane region" description="Helical" evidence="1">
    <location>
        <begin position="131"/>
        <end position="157"/>
    </location>
</feature>
<name>A0ABS4JW55_9FIRM</name>
<feature type="transmembrane region" description="Helical" evidence="1">
    <location>
        <begin position="233"/>
        <end position="255"/>
    </location>
</feature>
<accession>A0ABS4JW55</accession>
<evidence type="ECO:0008006" key="4">
    <source>
        <dbReference type="Google" id="ProtNLM"/>
    </source>
</evidence>
<feature type="transmembrane region" description="Helical" evidence="1">
    <location>
        <begin position="14"/>
        <end position="36"/>
    </location>
</feature>
<gene>
    <name evidence="2" type="ORF">J2Z79_002631</name>
</gene>
<reference evidence="2 3" key="1">
    <citation type="submission" date="2021-03" db="EMBL/GenBank/DDBJ databases">
        <title>Genomic Encyclopedia of Type Strains, Phase IV (KMG-IV): sequencing the most valuable type-strain genomes for metagenomic binning, comparative biology and taxonomic classification.</title>
        <authorList>
            <person name="Goeker M."/>
        </authorList>
    </citation>
    <scope>NUCLEOTIDE SEQUENCE [LARGE SCALE GENOMIC DNA]</scope>
    <source>
        <strain evidence="2 3">DSM 27138</strain>
    </source>
</reference>
<evidence type="ECO:0000313" key="3">
    <source>
        <dbReference type="Proteomes" id="UP001519289"/>
    </source>
</evidence>
<dbReference type="RefSeq" id="WP_209467322.1">
    <property type="nucleotide sequence ID" value="NZ_JAGGLG010000024.1"/>
</dbReference>
<organism evidence="2 3">
    <name type="scientific">Symbiobacterium terraclitae</name>
    <dbReference type="NCBI Taxonomy" id="557451"/>
    <lineage>
        <taxon>Bacteria</taxon>
        <taxon>Bacillati</taxon>
        <taxon>Bacillota</taxon>
        <taxon>Clostridia</taxon>
        <taxon>Eubacteriales</taxon>
        <taxon>Symbiobacteriaceae</taxon>
        <taxon>Symbiobacterium</taxon>
    </lineage>
</organism>
<feature type="transmembrane region" description="Helical" evidence="1">
    <location>
        <begin position="64"/>
        <end position="97"/>
    </location>
</feature>
<keyword evidence="1" id="KW-0812">Transmembrane</keyword>
<keyword evidence="1" id="KW-1133">Transmembrane helix</keyword>
<evidence type="ECO:0000313" key="2">
    <source>
        <dbReference type="EMBL" id="MBP2019206.1"/>
    </source>
</evidence>
<keyword evidence="1" id="KW-0472">Membrane</keyword>